<comment type="caution">
    <text evidence="8">The sequence shown here is derived from an EMBL/GenBank/DDBJ whole genome shotgun (WGS) entry which is preliminary data.</text>
</comment>
<dbReference type="NCBIfam" id="NF004359">
    <property type="entry name" value="PRK05738.1-3"/>
    <property type="match status" value="1"/>
</dbReference>
<evidence type="ECO:0000256" key="1">
    <source>
        <dbReference type="ARBA" id="ARBA00006700"/>
    </source>
</evidence>
<comment type="function">
    <text evidence="6">One of the early assembly proteins it binds 23S rRNA. One of the proteins that surrounds the polypeptide exit tunnel on the outside of the ribosome. Forms the main docking site for trigger factor binding to the ribosome.</text>
</comment>
<keyword evidence="3 6" id="KW-0694">RNA-binding</keyword>
<evidence type="ECO:0000256" key="3">
    <source>
        <dbReference type="ARBA" id="ARBA00022884"/>
    </source>
</evidence>
<evidence type="ECO:0000256" key="7">
    <source>
        <dbReference type="RuleBase" id="RU003934"/>
    </source>
</evidence>
<dbReference type="FunFam" id="3.30.70.330:FF:000001">
    <property type="entry name" value="50S ribosomal protein L23"/>
    <property type="match status" value="1"/>
</dbReference>
<sequence length="100" mass="11263">MNNNQERLMKIVLAPHVTEKSAMAAEMRNQYVFRVVKDASKPEIKQAVEMMFDVKVDGVTVSNVKGKIKRAGAKFGRRASWKKAFVTLSEGQEIEFMGAE</sequence>
<dbReference type="SUPFAM" id="SSF54189">
    <property type="entry name" value="Ribosomal proteins S24e, L23 and L15e"/>
    <property type="match status" value="1"/>
</dbReference>
<evidence type="ECO:0000256" key="2">
    <source>
        <dbReference type="ARBA" id="ARBA00022730"/>
    </source>
</evidence>
<dbReference type="Proteomes" id="UP000654401">
    <property type="component" value="Unassembled WGS sequence"/>
</dbReference>
<dbReference type="GO" id="GO:0019843">
    <property type="term" value="F:rRNA binding"/>
    <property type="evidence" value="ECO:0007669"/>
    <property type="project" value="UniProtKB-UniRule"/>
</dbReference>
<accession>A0A8J6NYG9</accession>
<dbReference type="GO" id="GO:0006412">
    <property type="term" value="P:translation"/>
    <property type="evidence" value="ECO:0007669"/>
    <property type="project" value="UniProtKB-UniRule"/>
</dbReference>
<comment type="subunit">
    <text evidence="6">Part of the 50S ribosomal subunit. Contacts protein L29, and trigger factor when it is bound to the ribosome.</text>
</comment>
<keyword evidence="2 6" id="KW-0699">rRNA-binding</keyword>
<evidence type="ECO:0000256" key="6">
    <source>
        <dbReference type="HAMAP-Rule" id="MF_01369"/>
    </source>
</evidence>
<protein>
    <recommendedName>
        <fullName evidence="6">Large ribosomal subunit protein uL23</fullName>
    </recommendedName>
</protein>
<dbReference type="PROSITE" id="PS00050">
    <property type="entry name" value="RIBOSOMAL_L23"/>
    <property type="match status" value="1"/>
</dbReference>
<dbReference type="GO" id="GO:0005840">
    <property type="term" value="C:ribosome"/>
    <property type="evidence" value="ECO:0007669"/>
    <property type="project" value="UniProtKB-KW"/>
</dbReference>
<dbReference type="GO" id="GO:0003735">
    <property type="term" value="F:structural constituent of ribosome"/>
    <property type="evidence" value="ECO:0007669"/>
    <property type="project" value="InterPro"/>
</dbReference>
<gene>
    <name evidence="6 8" type="primary">rplW</name>
    <name evidence="8" type="ORF">H8D24_01710</name>
</gene>
<dbReference type="HAMAP" id="MF_01369_B">
    <property type="entry name" value="Ribosomal_uL23_B"/>
    <property type="match status" value="1"/>
</dbReference>
<dbReference type="GO" id="GO:1990904">
    <property type="term" value="C:ribonucleoprotein complex"/>
    <property type="evidence" value="ECO:0007669"/>
    <property type="project" value="UniProtKB-KW"/>
</dbReference>
<evidence type="ECO:0000313" key="8">
    <source>
        <dbReference type="EMBL" id="MBC8519113.1"/>
    </source>
</evidence>
<name>A0A8J6NYG9_9GAMM</name>
<dbReference type="AlphaFoldDB" id="A0A8J6NYG9"/>
<dbReference type="NCBIfam" id="NF004363">
    <property type="entry name" value="PRK05738.2-4"/>
    <property type="match status" value="1"/>
</dbReference>
<dbReference type="InterPro" id="IPR013025">
    <property type="entry name" value="Ribosomal_uL23-like"/>
</dbReference>
<dbReference type="PANTHER" id="PTHR11620">
    <property type="entry name" value="60S RIBOSOMAL PROTEIN L23A"/>
    <property type="match status" value="1"/>
</dbReference>
<evidence type="ECO:0000313" key="9">
    <source>
        <dbReference type="Proteomes" id="UP000654401"/>
    </source>
</evidence>
<dbReference type="Gene3D" id="3.30.70.330">
    <property type="match status" value="1"/>
</dbReference>
<evidence type="ECO:0000256" key="5">
    <source>
        <dbReference type="ARBA" id="ARBA00023274"/>
    </source>
</evidence>
<dbReference type="InterPro" id="IPR001014">
    <property type="entry name" value="Ribosomal_uL23_CS"/>
</dbReference>
<keyword evidence="5 6" id="KW-0687">Ribonucleoprotein</keyword>
<dbReference type="Pfam" id="PF00276">
    <property type="entry name" value="Ribosomal_L23"/>
    <property type="match status" value="1"/>
</dbReference>
<dbReference type="InterPro" id="IPR012677">
    <property type="entry name" value="Nucleotide-bd_a/b_plait_sf"/>
</dbReference>
<proteinExistence type="inferred from homology"/>
<comment type="similarity">
    <text evidence="1 6 7">Belongs to the universal ribosomal protein uL23 family.</text>
</comment>
<organism evidence="8 9">
    <name type="scientific">Candidatus Thiopontia autotrophica</name>
    <dbReference type="NCBI Taxonomy" id="2841688"/>
    <lineage>
        <taxon>Bacteria</taxon>
        <taxon>Pseudomonadati</taxon>
        <taxon>Pseudomonadota</taxon>
        <taxon>Gammaproteobacteria</taxon>
        <taxon>Candidatus Thiopontia</taxon>
    </lineage>
</organism>
<dbReference type="EMBL" id="JACNFK010000015">
    <property type="protein sequence ID" value="MBC8519113.1"/>
    <property type="molecule type" value="Genomic_DNA"/>
</dbReference>
<evidence type="ECO:0000256" key="4">
    <source>
        <dbReference type="ARBA" id="ARBA00022980"/>
    </source>
</evidence>
<keyword evidence="4 6" id="KW-0689">Ribosomal protein</keyword>
<dbReference type="InterPro" id="IPR012678">
    <property type="entry name" value="Ribosomal_uL23/eL15/eS24_sf"/>
</dbReference>
<reference evidence="8 9" key="1">
    <citation type="submission" date="2020-08" db="EMBL/GenBank/DDBJ databases">
        <title>Bridging the membrane lipid divide: bacteria of the FCB group superphylum have the potential to synthesize archaeal ether lipids.</title>
        <authorList>
            <person name="Villanueva L."/>
            <person name="Von Meijenfeldt F.A.B."/>
            <person name="Westbye A.B."/>
            <person name="Yadav S."/>
            <person name="Hopmans E.C."/>
            <person name="Dutilh B.E."/>
            <person name="Sinninghe Damste J.S."/>
        </authorList>
    </citation>
    <scope>NUCLEOTIDE SEQUENCE [LARGE SCALE GENOMIC DNA]</scope>
    <source>
        <strain evidence="8">NIOZ-UU100</strain>
    </source>
</reference>